<dbReference type="InterPro" id="IPR050796">
    <property type="entry name" value="SCF_F-box_component"/>
</dbReference>
<evidence type="ECO:0000313" key="3">
    <source>
        <dbReference type="Proteomes" id="UP001459277"/>
    </source>
</evidence>
<dbReference type="Gene3D" id="1.20.1280.50">
    <property type="match status" value="1"/>
</dbReference>
<name>A0AAW2CVN4_9ROSI</name>
<dbReference type="InterPro" id="IPR001810">
    <property type="entry name" value="F-box_dom"/>
</dbReference>
<dbReference type="SUPFAM" id="SSF81383">
    <property type="entry name" value="F-box domain"/>
    <property type="match status" value="1"/>
</dbReference>
<accession>A0AAW2CVN4</accession>
<dbReference type="PANTHER" id="PTHR31672:SF13">
    <property type="entry name" value="F-BOX PROTEIN CPR30-LIKE"/>
    <property type="match status" value="1"/>
</dbReference>
<dbReference type="InterPro" id="IPR036047">
    <property type="entry name" value="F-box-like_dom_sf"/>
</dbReference>
<dbReference type="InterPro" id="IPR013187">
    <property type="entry name" value="F-box-assoc_dom_typ3"/>
</dbReference>
<protein>
    <recommendedName>
        <fullName evidence="1">F-box domain-containing protein</fullName>
    </recommendedName>
</protein>
<gene>
    <name evidence="2" type="ORF">SO802_015328</name>
</gene>
<dbReference type="Proteomes" id="UP001459277">
    <property type="component" value="Unassembled WGS sequence"/>
</dbReference>
<feature type="domain" description="F-box" evidence="1">
    <location>
        <begin position="1"/>
        <end position="50"/>
    </location>
</feature>
<keyword evidence="3" id="KW-1185">Reference proteome</keyword>
<proteinExistence type="predicted"/>
<dbReference type="EMBL" id="JAZDWU010000005">
    <property type="protein sequence ID" value="KAL0001547.1"/>
    <property type="molecule type" value="Genomic_DNA"/>
</dbReference>
<dbReference type="InterPro" id="IPR017451">
    <property type="entry name" value="F-box-assoc_interact_dom"/>
</dbReference>
<dbReference type="NCBIfam" id="TIGR01640">
    <property type="entry name" value="F_box_assoc_1"/>
    <property type="match status" value="1"/>
</dbReference>
<evidence type="ECO:0000259" key="1">
    <source>
        <dbReference type="PROSITE" id="PS50181"/>
    </source>
</evidence>
<dbReference type="SMART" id="SM00256">
    <property type="entry name" value="FBOX"/>
    <property type="match status" value="1"/>
</dbReference>
<dbReference type="Pfam" id="PF00646">
    <property type="entry name" value="F-box"/>
    <property type="match status" value="1"/>
</dbReference>
<sequence>MDSLPLEISLNIFSRLPFVSLIYCKRVSKSWRALLKHPRFPYLQKAFHDFQNNLCLILHCSSTCSPHDHIFIVNSCSHLSDPDEHWKDIMDINVPLQNYKFNSIVNCNGLLFLSYIESDNIMMHNKGCVYNILAAKLTNLPNSPTFFKEFKVAYGFGFHPRTKEYKVVRIVEQECVSYDFGRFELSLDQTIEVFTLGTYAWRTKRNNPFLLQMQPSEALVNGALHWLGQAKLSHSQLILSFNLENEGFYQIPSPNCRFDMLQSHLLLLGGCLSLTVHTDKSNIDIWLMKNYGIQGSWTKKFTINSGSLSLGSIRPLFLLSNGKVLIEYAKQGLFLYDTNKKTTKKINLGDFPYYFQAVPHVKPINSVRGLGTHSKQVELGGDWEERQAELVEAIMVL</sequence>
<organism evidence="2 3">
    <name type="scientific">Lithocarpus litseifolius</name>
    <dbReference type="NCBI Taxonomy" id="425828"/>
    <lineage>
        <taxon>Eukaryota</taxon>
        <taxon>Viridiplantae</taxon>
        <taxon>Streptophyta</taxon>
        <taxon>Embryophyta</taxon>
        <taxon>Tracheophyta</taxon>
        <taxon>Spermatophyta</taxon>
        <taxon>Magnoliopsida</taxon>
        <taxon>eudicotyledons</taxon>
        <taxon>Gunneridae</taxon>
        <taxon>Pentapetalae</taxon>
        <taxon>rosids</taxon>
        <taxon>fabids</taxon>
        <taxon>Fagales</taxon>
        <taxon>Fagaceae</taxon>
        <taxon>Lithocarpus</taxon>
    </lineage>
</organism>
<reference evidence="2 3" key="1">
    <citation type="submission" date="2024-01" db="EMBL/GenBank/DDBJ databases">
        <title>A telomere-to-telomere, gap-free genome of sweet tea (Lithocarpus litseifolius).</title>
        <authorList>
            <person name="Zhou J."/>
        </authorList>
    </citation>
    <scope>NUCLEOTIDE SEQUENCE [LARGE SCALE GENOMIC DNA]</scope>
    <source>
        <strain evidence="2">Zhou-2022a</strain>
        <tissue evidence="2">Leaf</tissue>
    </source>
</reference>
<dbReference type="PROSITE" id="PS50181">
    <property type="entry name" value="FBOX"/>
    <property type="match status" value="1"/>
</dbReference>
<dbReference type="AlphaFoldDB" id="A0AAW2CVN4"/>
<dbReference type="PANTHER" id="PTHR31672">
    <property type="entry name" value="BNACNNG10540D PROTEIN"/>
    <property type="match status" value="1"/>
</dbReference>
<dbReference type="Pfam" id="PF08268">
    <property type="entry name" value="FBA_3"/>
    <property type="match status" value="1"/>
</dbReference>
<evidence type="ECO:0000313" key="2">
    <source>
        <dbReference type="EMBL" id="KAL0001547.1"/>
    </source>
</evidence>
<comment type="caution">
    <text evidence="2">The sequence shown here is derived from an EMBL/GenBank/DDBJ whole genome shotgun (WGS) entry which is preliminary data.</text>
</comment>